<dbReference type="AlphaFoldDB" id="A0A8S3YZT0"/>
<feature type="compositionally biased region" description="Polar residues" evidence="1">
    <location>
        <begin position="268"/>
        <end position="282"/>
    </location>
</feature>
<dbReference type="Proteomes" id="UP000678393">
    <property type="component" value="Unassembled WGS sequence"/>
</dbReference>
<keyword evidence="3" id="KW-1185">Reference proteome</keyword>
<reference evidence="2" key="1">
    <citation type="submission" date="2021-04" db="EMBL/GenBank/DDBJ databases">
        <authorList>
            <consortium name="Molecular Ecology Group"/>
        </authorList>
    </citation>
    <scope>NUCLEOTIDE SEQUENCE</scope>
</reference>
<comment type="caution">
    <text evidence="2">The sequence shown here is derived from an EMBL/GenBank/DDBJ whole genome shotgun (WGS) entry which is preliminary data.</text>
</comment>
<dbReference type="PANTHER" id="PTHR14725:SF0">
    <property type="entry name" value="RIBOSOME-BINDING FACTOR A, MITOCHONDRIAL-RELATED"/>
    <property type="match status" value="1"/>
</dbReference>
<proteinExistence type="predicted"/>
<dbReference type="EMBL" id="CAJHNH020000957">
    <property type="protein sequence ID" value="CAG5120751.1"/>
    <property type="molecule type" value="Genomic_DNA"/>
</dbReference>
<evidence type="ECO:0000256" key="1">
    <source>
        <dbReference type="SAM" id="MobiDB-lite"/>
    </source>
</evidence>
<protein>
    <recommendedName>
        <fullName evidence="4">Ribosome-binding factor A, mitochondrial</fullName>
    </recommendedName>
</protein>
<dbReference type="Pfam" id="PF02033">
    <property type="entry name" value="RBFA"/>
    <property type="match status" value="1"/>
</dbReference>
<gene>
    <name evidence="2" type="ORF">CUNI_LOCUS6309</name>
</gene>
<dbReference type="InterPro" id="IPR039212">
    <property type="entry name" value="RBFA_mitochondrial"/>
</dbReference>
<dbReference type="PANTHER" id="PTHR14725">
    <property type="entry name" value="RIBOSOME-BINDING FACTOR A, MITOCHONDRIAL-RELATED"/>
    <property type="match status" value="1"/>
</dbReference>
<organism evidence="2 3">
    <name type="scientific">Candidula unifasciata</name>
    <dbReference type="NCBI Taxonomy" id="100452"/>
    <lineage>
        <taxon>Eukaryota</taxon>
        <taxon>Metazoa</taxon>
        <taxon>Spiralia</taxon>
        <taxon>Lophotrochozoa</taxon>
        <taxon>Mollusca</taxon>
        <taxon>Gastropoda</taxon>
        <taxon>Heterobranchia</taxon>
        <taxon>Euthyneura</taxon>
        <taxon>Panpulmonata</taxon>
        <taxon>Eupulmonata</taxon>
        <taxon>Stylommatophora</taxon>
        <taxon>Helicina</taxon>
        <taxon>Helicoidea</taxon>
        <taxon>Geomitridae</taxon>
        <taxon>Candidula</taxon>
    </lineage>
</organism>
<dbReference type="OrthoDB" id="418445at2759"/>
<sequence>MFALQKRLTTFLCSGIKIVAECRYANASNHVFVDSRYMQKIISKKTGGKSSKTKKKWHQSFAADPLEIFNIKEPRNKQGESRTESTRARQLGHVLYDKIVQIINTGELSEELLSKQVSITSVKMLPSFQGVHVCWDNNRTDAAEVETLLHAHAGKLRSILISYHVLGRIPTITFVKEGLHTDLARLDQLFEIADYGPDYVPSQNSLQRSQLLSDWGRHLVPQPSDPLAANMNNTTDAGFYSPEATSVLKAEGSVAPDFVVNDNENSDSDSAQSSENNTQSVGSSLGLKFMSNVYNLPHNDLMKKVIAQKGKHPSELLNKAEATVDFDTKQLKSRKDKIRLQYVADSSRVKQRLLERDPEDFKPEDCQ</sequence>
<dbReference type="SUPFAM" id="SSF89919">
    <property type="entry name" value="Ribosome-binding factor A, RbfA"/>
    <property type="match status" value="1"/>
</dbReference>
<dbReference type="InterPro" id="IPR015946">
    <property type="entry name" value="KH_dom-like_a/b"/>
</dbReference>
<dbReference type="InterPro" id="IPR000238">
    <property type="entry name" value="RbfA"/>
</dbReference>
<accession>A0A8S3YZT0</accession>
<evidence type="ECO:0008006" key="4">
    <source>
        <dbReference type="Google" id="ProtNLM"/>
    </source>
</evidence>
<dbReference type="InterPro" id="IPR023799">
    <property type="entry name" value="RbfA_dom_sf"/>
</dbReference>
<feature type="region of interest" description="Disordered" evidence="1">
    <location>
        <begin position="258"/>
        <end position="282"/>
    </location>
</feature>
<evidence type="ECO:0000313" key="2">
    <source>
        <dbReference type="EMBL" id="CAG5120751.1"/>
    </source>
</evidence>
<dbReference type="Gene3D" id="3.30.300.20">
    <property type="match status" value="1"/>
</dbReference>
<name>A0A8S3YZT0_9EUPU</name>
<evidence type="ECO:0000313" key="3">
    <source>
        <dbReference type="Proteomes" id="UP000678393"/>
    </source>
</evidence>